<dbReference type="Gene3D" id="1.10.3630.10">
    <property type="entry name" value="yeast vps74-n-term truncation variant domain like"/>
    <property type="match status" value="1"/>
</dbReference>
<dbReference type="OrthoDB" id="2189106at2759"/>
<keyword evidence="4" id="KW-0446">Lipid-binding</keyword>
<feature type="region of interest" description="Disordered" evidence="6">
    <location>
        <begin position="24"/>
        <end position="48"/>
    </location>
</feature>
<dbReference type="InterPro" id="IPR038261">
    <property type="entry name" value="GPP34-like_sf"/>
</dbReference>
<evidence type="ECO:0000256" key="5">
    <source>
        <dbReference type="ARBA" id="ARBA00023136"/>
    </source>
</evidence>
<dbReference type="OMA" id="GETWNLL"/>
<dbReference type="Pfam" id="PF05719">
    <property type="entry name" value="GPP34"/>
    <property type="match status" value="1"/>
</dbReference>
<name>A0A7M7KPT5_VARDE</name>
<dbReference type="GO" id="GO:0000139">
    <property type="term" value="C:Golgi membrane"/>
    <property type="evidence" value="ECO:0007669"/>
    <property type="project" value="UniProtKB-SubCell"/>
</dbReference>
<dbReference type="InterPro" id="IPR008628">
    <property type="entry name" value="GPP34-like"/>
</dbReference>
<protein>
    <recommendedName>
        <fullName evidence="9">Golgi phosphoprotein 3</fullName>
    </recommendedName>
</protein>
<dbReference type="FunFam" id="1.10.3630.10:FF:000001">
    <property type="entry name" value="Golgi phosphoprotein 3"/>
    <property type="match status" value="1"/>
</dbReference>
<proteinExistence type="inferred from homology"/>
<organism evidence="7 8">
    <name type="scientific">Varroa destructor</name>
    <name type="common">Honeybee mite</name>
    <dbReference type="NCBI Taxonomy" id="109461"/>
    <lineage>
        <taxon>Eukaryota</taxon>
        <taxon>Metazoa</taxon>
        <taxon>Ecdysozoa</taxon>
        <taxon>Arthropoda</taxon>
        <taxon>Chelicerata</taxon>
        <taxon>Arachnida</taxon>
        <taxon>Acari</taxon>
        <taxon>Parasitiformes</taxon>
        <taxon>Mesostigmata</taxon>
        <taxon>Gamasina</taxon>
        <taxon>Dermanyssoidea</taxon>
        <taxon>Varroidae</taxon>
        <taxon>Varroa</taxon>
    </lineage>
</organism>
<dbReference type="CTD" id="33402"/>
<evidence type="ECO:0000256" key="4">
    <source>
        <dbReference type="ARBA" id="ARBA00023121"/>
    </source>
</evidence>
<dbReference type="RefSeq" id="XP_022670120.1">
    <property type="nucleotide sequence ID" value="XM_022814385.1"/>
</dbReference>
<keyword evidence="3" id="KW-0333">Golgi apparatus</keyword>
<evidence type="ECO:0008006" key="9">
    <source>
        <dbReference type="Google" id="ProtNLM"/>
    </source>
</evidence>
<feature type="compositionally biased region" description="Basic and acidic residues" evidence="6">
    <location>
        <begin position="32"/>
        <end position="48"/>
    </location>
</feature>
<dbReference type="GO" id="GO:0048194">
    <property type="term" value="P:Golgi vesicle budding"/>
    <property type="evidence" value="ECO:0007669"/>
    <property type="project" value="TreeGrafter"/>
</dbReference>
<dbReference type="GO" id="GO:0043001">
    <property type="term" value="P:Golgi to plasma membrane protein transport"/>
    <property type="evidence" value="ECO:0007669"/>
    <property type="project" value="TreeGrafter"/>
</dbReference>
<dbReference type="GO" id="GO:0005829">
    <property type="term" value="C:cytosol"/>
    <property type="evidence" value="ECO:0007669"/>
    <property type="project" value="TreeGrafter"/>
</dbReference>
<dbReference type="EnsemblMetazoa" id="XM_022814385">
    <property type="protein sequence ID" value="XP_022670120"/>
    <property type="gene ID" value="LOC111253999"/>
</dbReference>
<sequence length="296" mass="33741">MEYLEMFRPDGIVQRRTAAVIQANGAGGGNTGEDRDREEADRIGKDGDGCDKDKETRLTLMEEVLLLGLKEKEGYTSFWNDCISSGLRGCILVELGIRGRIDLEAAGMRRKSLLMRKVVVKNDAPVGDVILDEALKHIKETATPETLQNWVDYLSGETWNPLKLRYQLRNVRERLAKGLVEKGILTTEQQNFLLFNMTTHPLVDQNVKDKLIKRVQDSVLAKWVNDVHRMERRHLALLLLSHASDVLENAFNPLSDEEYEMAMRRVRDLLDMDFEAECAKSQTCDIMWGVFAAFVK</sequence>
<dbReference type="Proteomes" id="UP000594260">
    <property type="component" value="Unplaced"/>
</dbReference>
<dbReference type="GO" id="GO:0031985">
    <property type="term" value="C:Golgi cisterna"/>
    <property type="evidence" value="ECO:0007669"/>
    <property type="project" value="TreeGrafter"/>
</dbReference>
<evidence type="ECO:0000256" key="2">
    <source>
        <dbReference type="ARBA" id="ARBA00007284"/>
    </source>
</evidence>
<comment type="subcellular location">
    <subcellularLocation>
        <location evidence="1">Golgi apparatus membrane</location>
        <topology evidence="1">Peripheral membrane protein</topology>
        <orientation evidence="1">Cytoplasmic side</orientation>
    </subcellularLocation>
</comment>
<evidence type="ECO:0000256" key="1">
    <source>
        <dbReference type="ARBA" id="ARBA00004255"/>
    </source>
</evidence>
<dbReference type="PANTHER" id="PTHR12704">
    <property type="entry name" value="TRANS-GOLGI PROTEIN GMX33"/>
    <property type="match status" value="1"/>
</dbReference>
<dbReference type="GO" id="GO:0007030">
    <property type="term" value="P:Golgi organization"/>
    <property type="evidence" value="ECO:0007669"/>
    <property type="project" value="TreeGrafter"/>
</dbReference>
<dbReference type="AlphaFoldDB" id="A0A7M7KPT5"/>
<dbReference type="PANTHER" id="PTHR12704:SF2">
    <property type="entry name" value="GOLGI PHOSPHOPROTEIN 3 HOMOLOG SAURON"/>
    <property type="match status" value="1"/>
</dbReference>
<dbReference type="GO" id="GO:0070273">
    <property type="term" value="F:phosphatidylinositol-4-phosphate binding"/>
    <property type="evidence" value="ECO:0007669"/>
    <property type="project" value="InterPro"/>
</dbReference>
<keyword evidence="5" id="KW-0472">Membrane</keyword>
<evidence type="ECO:0000313" key="7">
    <source>
        <dbReference type="EnsemblMetazoa" id="XP_022670120"/>
    </source>
</evidence>
<evidence type="ECO:0000256" key="3">
    <source>
        <dbReference type="ARBA" id="ARBA00023034"/>
    </source>
</evidence>
<dbReference type="GeneID" id="111253999"/>
<evidence type="ECO:0000256" key="6">
    <source>
        <dbReference type="SAM" id="MobiDB-lite"/>
    </source>
</evidence>
<dbReference type="FunCoup" id="A0A7M7KPT5">
    <property type="interactions" value="709"/>
</dbReference>
<reference evidence="7" key="1">
    <citation type="submission" date="2021-01" db="UniProtKB">
        <authorList>
            <consortium name="EnsemblMetazoa"/>
        </authorList>
    </citation>
    <scope>IDENTIFICATION</scope>
</reference>
<comment type="similarity">
    <text evidence="2">Belongs to the GOLPH3/VPS74 family.</text>
</comment>
<dbReference type="GO" id="GO:0005802">
    <property type="term" value="C:trans-Golgi network"/>
    <property type="evidence" value="ECO:0007669"/>
    <property type="project" value="TreeGrafter"/>
</dbReference>
<evidence type="ECO:0000313" key="8">
    <source>
        <dbReference type="Proteomes" id="UP000594260"/>
    </source>
</evidence>
<dbReference type="KEGG" id="vde:111253999"/>
<keyword evidence="8" id="KW-1185">Reference proteome</keyword>
<accession>A0A7M7KPT5</accession>
<dbReference type="InParanoid" id="A0A7M7KPT5"/>
<dbReference type="GO" id="GO:0006890">
    <property type="term" value="P:retrograde vesicle-mediated transport, Golgi to endoplasmic reticulum"/>
    <property type="evidence" value="ECO:0007669"/>
    <property type="project" value="TreeGrafter"/>
</dbReference>